<keyword evidence="2" id="KW-1185">Reference proteome</keyword>
<evidence type="ECO:0000313" key="2">
    <source>
        <dbReference type="Proteomes" id="UP000287447"/>
    </source>
</evidence>
<name>A0A3S2W9V8_9PROT</name>
<dbReference type="AlphaFoldDB" id="A0A3S2W9V8"/>
<reference evidence="2" key="1">
    <citation type="submission" date="2019-01" db="EMBL/GenBank/DDBJ databases">
        <title>Gri0909 isolated from a small marine red alga.</title>
        <authorList>
            <person name="Kim J."/>
            <person name="Jeong S.E."/>
            <person name="Jeon C.O."/>
        </authorList>
    </citation>
    <scope>NUCLEOTIDE SEQUENCE [LARGE SCALE GENOMIC DNA]</scope>
    <source>
        <strain evidence="2">Gri0909</strain>
    </source>
</reference>
<sequence>MELALLVLLIDPTPSATFQPINQVYRYVPVYECRAAEKIYEAYTDRIAVCLDGVDEDLSIDEIVALASKNMAIPLTDKSIQ</sequence>
<evidence type="ECO:0000313" key="1">
    <source>
        <dbReference type="EMBL" id="RVU36775.1"/>
    </source>
</evidence>
<organism evidence="1 2">
    <name type="scientific">Hwanghaeella grinnelliae</name>
    <dbReference type="NCBI Taxonomy" id="2500179"/>
    <lineage>
        <taxon>Bacteria</taxon>
        <taxon>Pseudomonadati</taxon>
        <taxon>Pseudomonadota</taxon>
        <taxon>Alphaproteobacteria</taxon>
        <taxon>Rhodospirillales</taxon>
        <taxon>Rhodospirillaceae</taxon>
        <taxon>Hwanghaeella</taxon>
    </lineage>
</organism>
<proteinExistence type="predicted"/>
<comment type="caution">
    <text evidence="1">The sequence shown here is derived from an EMBL/GenBank/DDBJ whole genome shotgun (WGS) entry which is preliminary data.</text>
</comment>
<dbReference type="RefSeq" id="WP_127766251.1">
    <property type="nucleotide sequence ID" value="NZ_SADE01000002.1"/>
</dbReference>
<dbReference type="EMBL" id="SADE01000002">
    <property type="protein sequence ID" value="RVU36775.1"/>
    <property type="molecule type" value="Genomic_DNA"/>
</dbReference>
<gene>
    <name evidence="1" type="ORF">EOI86_16555</name>
</gene>
<accession>A0A3S2W9V8</accession>
<protein>
    <submittedName>
        <fullName evidence="1">Uncharacterized protein</fullName>
    </submittedName>
</protein>
<dbReference type="Proteomes" id="UP000287447">
    <property type="component" value="Unassembled WGS sequence"/>
</dbReference>